<organism evidence="2 3">
    <name type="scientific">Arachnia propionica</name>
    <dbReference type="NCBI Taxonomy" id="1750"/>
    <lineage>
        <taxon>Bacteria</taxon>
        <taxon>Bacillati</taxon>
        <taxon>Actinomycetota</taxon>
        <taxon>Actinomycetes</taxon>
        <taxon>Propionibacteriales</taxon>
        <taxon>Propionibacteriaceae</taxon>
        <taxon>Arachnia</taxon>
    </lineage>
</organism>
<evidence type="ECO:0000313" key="3">
    <source>
        <dbReference type="Proteomes" id="UP000280819"/>
    </source>
</evidence>
<evidence type="ECO:0000259" key="1">
    <source>
        <dbReference type="Pfam" id="PF13280"/>
    </source>
</evidence>
<dbReference type="PANTHER" id="PTHR34580:SF3">
    <property type="entry name" value="PROTEIN PAFB"/>
    <property type="match status" value="1"/>
</dbReference>
<protein>
    <submittedName>
        <fullName evidence="2">WYL domain-containing protein</fullName>
    </submittedName>
</protein>
<dbReference type="InterPro" id="IPR051534">
    <property type="entry name" value="CBASS_pafABC_assoc_protein"/>
</dbReference>
<dbReference type="InterPro" id="IPR026881">
    <property type="entry name" value="WYL_dom"/>
</dbReference>
<accession>A0A3P1T5V0</accession>
<gene>
    <name evidence="2" type="ORF">EII34_08055</name>
</gene>
<comment type="caution">
    <text evidence="2">The sequence shown here is derived from an EMBL/GenBank/DDBJ whole genome shotgun (WGS) entry which is preliminary data.</text>
</comment>
<dbReference type="RefSeq" id="WP_124844647.1">
    <property type="nucleotide sequence ID" value="NZ_JAUNKP010000016.1"/>
</dbReference>
<reference evidence="2 3" key="1">
    <citation type="submission" date="2018-11" db="EMBL/GenBank/DDBJ databases">
        <title>Genomes From Bacteria Associated with the Canine Oral Cavity: a Test Case for Automated Genome-Based Taxonomic Assignment.</title>
        <authorList>
            <person name="Coil D.A."/>
            <person name="Jospin G."/>
            <person name="Darling A.E."/>
            <person name="Wallis C."/>
            <person name="Davis I.J."/>
            <person name="Harris S."/>
            <person name="Eisen J.A."/>
            <person name="Holcombe L.J."/>
            <person name="O'Flynn C."/>
        </authorList>
    </citation>
    <scope>NUCLEOTIDE SEQUENCE [LARGE SCALE GENOMIC DNA]</scope>
    <source>
        <strain evidence="2 3">OH887_COT-365</strain>
    </source>
</reference>
<name>A0A3P1T5V0_9ACTN</name>
<dbReference type="Pfam" id="PF13280">
    <property type="entry name" value="WYL"/>
    <property type="match status" value="1"/>
</dbReference>
<dbReference type="EMBL" id="RQZG01000008">
    <property type="protein sequence ID" value="RRD04872.1"/>
    <property type="molecule type" value="Genomic_DNA"/>
</dbReference>
<dbReference type="AlphaFoldDB" id="A0A3P1T5V0"/>
<dbReference type="PANTHER" id="PTHR34580">
    <property type="match status" value="1"/>
</dbReference>
<evidence type="ECO:0000313" key="2">
    <source>
        <dbReference type="EMBL" id="RRD04872.1"/>
    </source>
</evidence>
<dbReference type="Proteomes" id="UP000280819">
    <property type="component" value="Unassembled WGS sequence"/>
</dbReference>
<dbReference type="PROSITE" id="PS52050">
    <property type="entry name" value="WYL"/>
    <property type="match status" value="1"/>
</dbReference>
<feature type="domain" description="WYL" evidence="1">
    <location>
        <begin position="140"/>
        <end position="197"/>
    </location>
</feature>
<sequence length="300" mass="32642">MSAHKSERLVNLLIMLLAARGWISRDRIRVTVEGYRGLDATNFERTFERDKAELRAAGVPLEVDDEGEGYRIDRSSYELPPISFSPEELAALGAAARVWQDSVAADGTRQALATLRAAGAEPDPSRLEVLAPRLGAVSHLMVWREGVTTRREVRFGYAGATRRVQPWTLFSRGGRWYVTGLDPDRQAERRFRLDKVSGTPRLVGAAGAFEPPEEVTTDFVRDDTVARVAVREGRGRDLLRGAPPAKDQSGAPPGFVVHEVRPGLGLVGEICALGADAVALEPSDLVAEVVAQLRAVAGVR</sequence>
<proteinExistence type="predicted"/>
<dbReference type="OrthoDB" id="3268930at2"/>